<dbReference type="InterPro" id="IPR001478">
    <property type="entry name" value="PDZ"/>
</dbReference>
<dbReference type="NCBIfam" id="TIGR00225">
    <property type="entry name" value="prc"/>
    <property type="match status" value="1"/>
</dbReference>
<dbReference type="PANTHER" id="PTHR32060">
    <property type="entry name" value="TAIL-SPECIFIC PROTEASE"/>
    <property type="match status" value="1"/>
</dbReference>
<dbReference type="SUPFAM" id="SSF50156">
    <property type="entry name" value="PDZ domain-like"/>
    <property type="match status" value="1"/>
</dbReference>
<dbReference type="SMART" id="SM00245">
    <property type="entry name" value="TSPc"/>
    <property type="match status" value="1"/>
</dbReference>
<dbReference type="InterPro" id="IPR036034">
    <property type="entry name" value="PDZ_sf"/>
</dbReference>
<proteinExistence type="inferred from homology"/>
<dbReference type="GO" id="GO:0030288">
    <property type="term" value="C:outer membrane-bounded periplasmic space"/>
    <property type="evidence" value="ECO:0007669"/>
    <property type="project" value="TreeGrafter"/>
</dbReference>
<evidence type="ECO:0000256" key="1">
    <source>
        <dbReference type="ARBA" id="ARBA00009179"/>
    </source>
</evidence>
<dbReference type="Gene3D" id="3.30.750.44">
    <property type="match status" value="1"/>
</dbReference>
<name>A0A7C4Y505_9BACT</name>
<dbReference type="PANTHER" id="PTHR32060:SF30">
    <property type="entry name" value="CARBOXY-TERMINAL PROCESSING PROTEASE CTPA"/>
    <property type="match status" value="1"/>
</dbReference>
<organism evidence="7">
    <name type="scientific">Caldisericum exile</name>
    <dbReference type="NCBI Taxonomy" id="693075"/>
    <lineage>
        <taxon>Bacteria</taxon>
        <taxon>Pseudomonadati</taxon>
        <taxon>Caldisericota/Cryosericota group</taxon>
        <taxon>Caldisericota</taxon>
        <taxon>Caldisericia</taxon>
        <taxon>Caldisericales</taxon>
        <taxon>Caldisericaceae</taxon>
        <taxon>Caldisericum</taxon>
    </lineage>
</organism>
<dbReference type="PROSITE" id="PS50106">
    <property type="entry name" value="PDZ"/>
    <property type="match status" value="1"/>
</dbReference>
<dbReference type="InterPro" id="IPR041489">
    <property type="entry name" value="PDZ_6"/>
</dbReference>
<dbReference type="SMART" id="SM00228">
    <property type="entry name" value="PDZ"/>
    <property type="match status" value="1"/>
</dbReference>
<dbReference type="Gene3D" id="2.30.42.10">
    <property type="match status" value="1"/>
</dbReference>
<dbReference type="Pfam" id="PF03572">
    <property type="entry name" value="Peptidase_S41"/>
    <property type="match status" value="1"/>
</dbReference>
<evidence type="ECO:0000256" key="4">
    <source>
        <dbReference type="ARBA" id="ARBA00022825"/>
    </source>
</evidence>
<protein>
    <submittedName>
        <fullName evidence="7">S41 family peptidase</fullName>
    </submittedName>
</protein>
<evidence type="ECO:0000313" key="7">
    <source>
        <dbReference type="EMBL" id="HGW59962.1"/>
    </source>
</evidence>
<evidence type="ECO:0000256" key="5">
    <source>
        <dbReference type="RuleBase" id="RU004404"/>
    </source>
</evidence>
<dbReference type="InterPro" id="IPR005151">
    <property type="entry name" value="Tail-specific_protease"/>
</dbReference>
<evidence type="ECO:0000256" key="2">
    <source>
        <dbReference type="ARBA" id="ARBA00022670"/>
    </source>
</evidence>
<dbReference type="CDD" id="cd07560">
    <property type="entry name" value="Peptidase_S41_CPP"/>
    <property type="match status" value="1"/>
</dbReference>
<keyword evidence="2 5" id="KW-0645">Protease</keyword>
<dbReference type="InterPro" id="IPR029045">
    <property type="entry name" value="ClpP/crotonase-like_dom_sf"/>
</dbReference>
<dbReference type="EMBL" id="DTHV01000022">
    <property type="protein sequence ID" value="HGW59962.1"/>
    <property type="molecule type" value="Genomic_DNA"/>
</dbReference>
<reference evidence="7" key="1">
    <citation type="journal article" date="2020" name="mSystems">
        <title>Genome- and Community-Level Interaction Insights into Carbon Utilization and Element Cycling Functions of Hydrothermarchaeota in Hydrothermal Sediment.</title>
        <authorList>
            <person name="Zhou Z."/>
            <person name="Liu Y."/>
            <person name="Xu W."/>
            <person name="Pan J."/>
            <person name="Luo Z.H."/>
            <person name="Li M."/>
        </authorList>
    </citation>
    <scope>NUCLEOTIDE SEQUENCE [LARGE SCALE GENOMIC DNA]</scope>
    <source>
        <strain evidence="7">SpSt-794</strain>
    </source>
</reference>
<dbReference type="GO" id="GO:0004175">
    <property type="term" value="F:endopeptidase activity"/>
    <property type="evidence" value="ECO:0007669"/>
    <property type="project" value="TreeGrafter"/>
</dbReference>
<keyword evidence="3 5" id="KW-0378">Hydrolase</keyword>
<dbReference type="AlphaFoldDB" id="A0A7C4Y505"/>
<comment type="caution">
    <text evidence="7">The sequence shown here is derived from an EMBL/GenBank/DDBJ whole genome shotgun (WGS) entry which is preliminary data.</text>
</comment>
<dbReference type="GO" id="GO:0006508">
    <property type="term" value="P:proteolysis"/>
    <property type="evidence" value="ECO:0007669"/>
    <property type="project" value="UniProtKB-KW"/>
</dbReference>
<dbReference type="Pfam" id="PF17820">
    <property type="entry name" value="PDZ_6"/>
    <property type="match status" value="1"/>
</dbReference>
<sequence>MKKNLILTFVLLLIISFVAGYYIGFRYPIGVTKTGNHILLTRTADYLLTNFYKPITEEMLIKGMVNSLDDPYTVFMNPEETEALEAEMKGSYAGIGVMINENGRLKYPEIVTVFKNSPAEKSGLLKGDIIIEVNGISTYNLTLDKVSSMVKGKVNTKVTLKVKRDNKELTFEITRENINIPLTEVEYLDGGKIGYLKLLMFSEGLGNDVKKALNEFEEKKVESIVLDLRGNPGGLLSECENVASLILPGGVLLYTKEGKETPQAIKIRGTKISIPMVVLIDSGTASASEILVGAIRYYHIAPLVGERTFGKGVIQRIFYLPNSYSLKITVEEYLLPDKTSINGVGISPDIEVKDNPETKEDEQLDKALELLRKP</sequence>
<accession>A0A7C4Y505</accession>
<evidence type="ECO:0000256" key="3">
    <source>
        <dbReference type="ARBA" id="ARBA00022801"/>
    </source>
</evidence>
<keyword evidence="4 5" id="KW-0720">Serine protease</keyword>
<dbReference type="GO" id="GO:0007165">
    <property type="term" value="P:signal transduction"/>
    <property type="evidence" value="ECO:0007669"/>
    <property type="project" value="TreeGrafter"/>
</dbReference>
<evidence type="ECO:0000259" key="6">
    <source>
        <dbReference type="PROSITE" id="PS50106"/>
    </source>
</evidence>
<dbReference type="CDD" id="cd06782">
    <property type="entry name" value="cpPDZ_CPP-like"/>
    <property type="match status" value="1"/>
</dbReference>
<dbReference type="Gene3D" id="3.90.226.10">
    <property type="entry name" value="2-enoyl-CoA Hydratase, Chain A, domain 1"/>
    <property type="match status" value="1"/>
</dbReference>
<dbReference type="InterPro" id="IPR004447">
    <property type="entry name" value="Peptidase_S41A"/>
</dbReference>
<comment type="similarity">
    <text evidence="1 5">Belongs to the peptidase S41A family.</text>
</comment>
<dbReference type="GO" id="GO:0008236">
    <property type="term" value="F:serine-type peptidase activity"/>
    <property type="evidence" value="ECO:0007669"/>
    <property type="project" value="UniProtKB-KW"/>
</dbReference>
<feature type="domain" description="PDZ" evidence="6">
    <location>
        <begin position="81"/>
        <end position="177"/>
    </location>
</feature>
<gene>
    <name evidence="7" type="ORF">ENV82_00745</name>
</gene>
<dbReference type="SUPFAM" id="SSF52096">
    <property type="entry name" value="ClpP/crotonase"/>
    <property type="match status" value="1"/>
</dbReference>